<name>T1HSS9_RHOPR</name>
<sequence length="848" mass="100743">MAGIVDYFDVKTDMEHKGMPYFPHIVDRVKAKHWRYHAKCVTNAQALEKLVGSVLEQGRVQGHLLVRYCKNNCLSQTQIFKKKIGQIPKFKVFSSRVFVPHIDQFPLNYIAKGLADGTIHPYLNNSLANAKDKFTKYFKKRQSNRWVNPIAKYKPKGNIFSAVHLRTYRSRNFKYKMQVRNYKGNFKIPKEIMRRGIINLSLQRLLPYNEWCWYVYNKFFLWRDDSEEIQCKRILNLTYPFTKYNVKTFVGPPMRKKKILQISKYNKRTYQKKQKASSKEDTMKKPIVFKCMLASANTRSILNKTRSNNWATEMTLCNSMVESTVLYSAEVWAPLYCHKLEVVPLRFYKSLYHWPRNTPNHFVRLESGHNNIEIKIVKRMVTWLCRVMEMDSSRLPKICIQRLKALDKWSGNKIHYNWYTQLKEKLSKVGMIHIINYENPDIIRKELPNLVEKYVNHHVSKDVESVLNSNYNKIYRCISALGFKETLIPVTESEEHEKRGRITIMNRRRKNFQRLHEVLETFFTTGKEIGCIDADNFENIFKMKGRSKSKSFYIKKIHRILKLPRLTIYSKTWSKLKKKPWDYLKNYMINLYKWYEMKSAESNKFEMEKLLEDTESSVALLMKTLDNEEFKKRKAITDKLEMESTQVEPTETTKSEKSAPIKKRKSERKSESSERKSEKDGRTTSKSTSKKKTATSFKPSKLTTASDKDRSKTEERTDSKKQASDKKKVKFRRKFKYSIPPKVQVYEYPLELPSKSSIQLQDEKENRTRPYESYQQAFGNKITGRRYFNVCGTLKLRNVRPSFPGKLIREPFKKSHYKRYVYPCQTHIYDIAHYQELTKYATNDIKRK</sequence>
<keyword evidence="3" id="KW-1185">Reference proteome</keyword>
<dbReference type="eggNOG" id="ENOG502SY5R">
    <property type="taxonomic scope" value="Eukaryota"/>
</dbReference>
<feature type="compositionally biased region" description="Basic and acidic residues" evidence="1">
    <location>
        <begin position="706"/>
        <end position="726"/>
    </location>
</feature>
<dbReference type="AlphaFoldDB" id="T1HSS9"/>
<reference evidence="2" key="1">
    <citation type="submission" date="2015-05" db="UniProtKB">
        <authorList>
            <consortium name="EnsemblMetazoa"/>
        </authorList>
    </citation>
    <scope>IDENTIFICATION</scope>
</reference>
<dbReference type="STRING" id="13249.T1HSS9"/>
<dbReference type="EnsemblMetazoa" id="RPRC007099-RA">
    <property type="protein sequence ID" value="RPRC007099-PA"/>
    <property type="gene ID" value="RPRC007099"/>
</dbReference>
<dbReference type="Proteomes" id="UP000015103">
    <property type="component" value="Unassembled WGS sequence"/>
</dbReference>
<feature type="compositionally biased region" description="Basic and acidic residues" evidence="1">
    <location>
        <begin position="668"/>
        <end position="683"/>
    </location>
</feature>
<dbReference type="InParanoid" id="T1HSS9"/>
<evidence type="ECO:0000256" key="1">
    <source>
        <dbReference type="SAM" id="MobiDB-lite"/>
    </source>
</evidence>
<dbReference type="HOGENOM" id="CLU_336268_0_0_1"/>
<dbReference type="EMBL" id="ACPB03011250">
    <property type="status" value="NOT_ANNOTATED_CDS"/>
    <property type="molecule type" value="Genomic_DNA"/>
</dbReference>
<feature type="region of interest" description="Disordered" evidence="1">
    <location>
        <begin position="641"/>
        <end position="727"/>
    </location>
</feature>
<proteinExistence type="predicted"/>
<protein>
    <submittedName>
        <fullName evidence="2">Uncharacterized protein</fullName>
    </submittedName>
</protein>
<dbReference type="VEuPathDB" id="VectorBase:RPRC007099"/>
<evidence type="ECO:0000313" key="3">
    <source>
        <dbReference type="Proteomes" id="UP000015103"/>
    </source>
</evidence>
<organism evidence="2 3">
    <name type="scientific">Rhodnius prolixus</name>
    <name type="common">Triatomid bug</name>
    <dbReference type="NCBI Taxonomy" id="13249"/>
    <lineage>
        <taxon>Eukaryota</taxon>
        <taxon>Metazoa</taxon>
        <taxon>Ecdysozoa</taxon>
        <taxon>Arthropoda</taxon>
        <taxon>Hexapoda</taxon>
        <taxon>Insecta</taxon>
        <taxon>Pterygota</taxon>
        <taxon>Neoptera</taxon>
        <taxon>Paraneoptera</taxon>
        <taxon>Hemiptera</taxon>
        <taxon>Heteroptera</taxon>
        <taxon>Panheteroptera</taxon>
        <taxon>Cimicomorpha</taxon>
        <taxon>Reduviidae</taxon>
        <taxon>Triatominae</taxon>
        <taxon>Rhodnius</taxon>
    </lineage>
</organism>
<accession>T1HSS9</accession>
<evidence type="ECO:0000313" key="2">
    <source>
        <dbReference type="EnsemblMetazoa" id="RPRC007099-PA"/>
    </source>
</evidence>